<organism evidence="1 2">
    <name type="scientific">Sphingomonas daechungensis</name>
    <dbReference type="NCBI Taxonomy" id="1176646"/>
    <lineage>
        <taxon>Bacteria</taxon>
        <taxon>Pseudomonadati</taxon>
        <taxon>Pseudomonadota</taxon>
        <taxon>Alphaproteobacteria</taxon>
        <taxon>Sphingomonadales</taxon>
        <taxon>Sphingomonadaceae</taxon>
        <taxon>Sphingomonas</taxon>
    </lineage>
</organism>
<accession>A0ABX6SXP9</accession>
<dbReference type="EMBL" id="CP060780">
    <property type="protein sequence ID" value="QNP42367.1"/>
    <property type="molecule type" value="Genomic_DNA"/>
</dbReference>
<sequence length="75" mass="7912">MSRAVFLDMSEKAIIAHCKAEQIGISCIGPAASGGTRLVCMSVYGASQIRRQLGAKLTKGAPEQHGPGWGYVPRP</sequence>
<evidence type="ECO:0008006" key="3">
    <source>
        <dbReference type="Google" id="ProtNLM"/>
    </source>
</evidence>
<proteinExistence type="predicted"/>
<dbReference type="Proteomes" id="UP000516134">
    <property type="component" value="Chromosome"/>
</dbReference>
<reference evidence="1 2" key="1">
    <citation type="submission" date="2020-08" db="EMBL/GenBank/DDBJ databases">
        <title>Genome sequence of Sphingomonas daechungensis KACC 18115T.</title>
        <authorList>
            <person name="Hyun D.-W."/>
            <person name="Bae J.-W."/>
        </authorList>
    </citation>
    <scope>NUCLEOTIDE SEQUENCE [LARGE SCALE GENOMIC DNA]</scope>
    <source>
        <strain evidence="1 2">KACC 18115</strain>
    </source>
</reference>
<protein>
    <recommendedName>
        <fullName evidence="3">Transposase</fullName>
    </recommendedName>
</protein>
<evidence type="ECO:0000313" key="1">
    <source>
        <dbReference type="EMBL" id="QNP42367.1"/>
    </source>
</evidence>
<name>A0ABX6SXP9_9SPHN</name>
<gene>
    <name evidence="1" type="ORF">H9L15_08535</name>
</gene>
<dbReference type="RefSeq" id="WP_187713800.1">
    <property type="nucleotide sequence ID" value="NZ_BAABJC010000001.1"/>
</dbReference>
<keyword evidence="2" id="KW-1185">Reference proteome</keyword>
<evidence type="ECO:0000313" key="2">
    <source>
        <dbReference type="Proteomes" id="UP000516134"/>
    </source>
</evidence>